<keyword evidence="4" id="KW-0479">Metal-binding</keyword>
<keyword evidence="6" id="KW-0106">Calcium</keyword>
<keyword evidence="3" id="KW-0964">Secreted</keyword>
<comment type="cofactor">
    <cofactor evidence="1">
        <name>Ca(2+)</name>
        <dbReference type="ChEBI" id="CHEBI:29108"/>
    </cofactor>
</comment>
<feature type="domain" description="Pectate disaccharide-lyase-like N-terminal" evidence="11">
    <location>
        <begin position="220"/>
        <end position="464"/>
    </location>
</feature>
<dbReference type="InterPro" id="IPR013783">
    <property type="entry name" value="Ig-like_fold"/>
</dbReference>
<evidence type="ECO:0000259" key="12">
    <source>
        <dbReference type="Pfam" id="PF25850"/>
    </source>
</evidence>
<dbReference type="Pfam" id="PF25850">
    <property type="entry name" value="PelX_Ig"/>
    <property type="match status" value="1"/>
</dbReference>
<comment type="subcellular location">
    <subcellularLocation>
        <location evidence="2">Secreted</location>
    </subcellularLocation>
</comment>
<evidence type="ECO:0000256" key="2">
    <source>
        <dbReference type="ARBA" id="ARBA00004613"/>
    </source>
</evidence>
<dbReference type="SMART" id="SM00710">
    <property type="entry name" value="PbH1"/>
    <property type="match status" value="5"/>
</dbReference>
<feature type="domain" description="Pectate disaccharide-lyase-like central Ig-like" evidence="12">
    <location>
        <begin position="494"/>
        <end position="560"/>
    </location>
</feature>
<evidence type="ECO:0000256" key="6">
    <source>
        <dbReference type="ARBA" id="ARBA00022837"/>
    </source>
</evidence>
<dbReference type="InterPro" id="IPR006626">
    <property type="entry name" value="PbH1"/>
</dbReference>
<dbReference type="PANTHER" id="PTHR40088:SF1">
    <property type="entry name" value="PECTATE LYASE PEL9"/>
    <property type="match status" value="1"/>
</dbReference>
<keyword evidence="7" id="KW-0456">Lyase</keyword>
<keyword evidence="9" id="KW-0472">Membrane</keyword>
<evidence type="ECO:0000256" key="1">
    <source>
        <dbReference type="ARBA" id="ARBA00001913"/>
    </source>
</evidence>
<feature type="signal peptide" evidence="10">
    <location>
        <begin position="1"/>
        <end position="18"/>
    </location>
</feature>
<reference evidence="13 14" key="1">
    <citation type="submission" date="2011-09" db="EMBL/GenBank/DDBJ databases">
        <title>The draft genome of Treponema saccharophilum DSM 2985.</title>
        <authorList>
            <consortium name="US DOE Joint Genome Institute (JGI-PGF)"/>
            <person name="Lucas S."/>
            <person name="Copeland A."/>
            <person name="Lapidus A."/>
            <person name="Glavina del Rio T."/>
            <person name="Dalin E."/>
            <person name="Tice H."/>
            <person name="Bruce D."/>
            <person name="Goodwin L."/>
            <person name="Pitluck S."/>
            <person name="Peters L."/>
            <person name="Kyrpides N."/>
            <person name="Mavromatis K."/>
            <person name="Ivanova N."/>
            <person name="Markowitz V."/>
            <person name="Cheng J.-F."/>
            <person name="Hugenholtz P."/>
            <person name="Woyke T."/>
            <person name="Wu D."/>
            <person name="Gronow S."/>
            <person name="Wellnitz S."/>
            <person name="Brambilla E."/>
            <person name="Klenk H.-P."/>
            <person name="Eisen J.A."/>
        </authorList>
    </citation>
    <scope>NUCLEOTIDE SEQUENCE [LARGE SCALE GENOMIC DNA]</scope>
    <source>
        <strain evidence="13 14">DSM 2985</strain>
    </source>
</reference>
<accession>H7EIM1</accession>
<evidence type="ECO:0000313" key="14">
    <source>
        <dbReference type="Proteomes" id="UP000003571"/>
    </source>
</evidence>
<dbReference type="GO" id="GO:0016837">
    <property type="term" value="F:carbon-oxygen lyase activity, acting on polysaccharides"/>
    <property type="evidence" value="ECO:0007669"/>
    <property type="project" value="TreeGrafter"/>
</dbReference>
<evidence type="ECO:0000256" key="10">
    <source>
        <dbReference type="SAM" id="SignalP"/>
    </source>
</evidence>
<dbReference type="Gene3D" id="2.60.40.10">
    <property type="entry name" value="Immunoglobulins"/>
    <property type="match status" value="1"/>
</dbReference>
<evidence type="ECO:0000256" key="5">
    <source>
        <dbReference type="ARBA" id="ARBA00022729"/>
    </source>
</evidence>
<dbReference type="GO" id="GO:0005576">
    <property type="term" value="C:extracellular region"/>
    <property type="evidence" value="ECO:0007669"/>
    <property type="project" value="UniProtKB-SubCell"/>
</dbReference>
<dbReference type="Gene3D" id="2.160.20.10">
    <property type="entry name" value="Single-stranded right-handed beta-helix, Pectin lyase-like"/>
    <property type="match status" value="1"/>
</dbReference>
<dbReference type="RefSeq" id="WP_002702862.1">
    <property type="nucleotide sequence ID" value="NZ_AGRW01000037.1"/>
</dbReference>
<proteinExistence type="inferred from homology"/>
<feature type="transmembrane region" description="Helical" evidence="9">
    <location>
        <begin position="1019"/>
        <end position="1036"/>
    </location>
</feature>
<evidence type="ECO:0000256" key="3">
    <source>
        <dbReference type="ARBA" id="ARBA00022525"/>
    </source>
</evidence>
<evidence type="ECO:0000256" key="4">
    <source>
        <dbReference type="ARBA" id="ARBA00022723"/>
    </source>
</evidence>
<dbReference type="InterPro" id="IPR012334">
    <property type="entry name" value="Pectin_lyas_fold"/>
</dbReference>
<evidence type="ECO:0000313" key="13">
    <source>
        <dbReference type="EMBL" id="EIC02549.1"/>
    </source>
</evidence>
<feature type="chain" id="PRO_5003609715" evidence="10">
    <location>
        <begin position="19"/>
        <end position="1042"/>
    </location>
</feature>
<dbReference type="GO" id="GO:0046872">
    <property type="term" value="F:metal ion binding"/>
    <property type="evidence" value="ECO:0007669"/>
    <property type="project" value="UniProtKB-KW"/>
</dbReference>
<dbReference type="InterPro" id="IPR058863">
    <property type="entry name" value="PelX-like_Ig"/>
</dbReference>
<dbReference type="STRING" id="907348.TresaDRAFT_2427"/>
<gene>
    <name evidence="13" type="ORF">TresaDRAFT_2427</name>
</gene>
<evidence type="ECO:0000256" key="9">
    <source>
        <dbReference type="SAM" id="Phobius"/>
    </source>
</evidence>
<dbReference type="SUPFAM" id="SSF51126">
    <property type="entry name" value="Pectin lyase-like"/>
    <property type="match status" value="1"/>
</dbReference>
<keyword evidence="9" id="KW-0812">Transmembrane</keyword>
<evidence type="ECO:0000259" key="11">
    <source>
        <dbReference type="Pfam" id="PF25849"/>
    </source>
</evidence>
<dbReference type="Proteomes" id="UP000003571">
    <property type="component" value="Unassembled WGS sequence"/>
</dbReference>
<dbReference type="eggNOG" id="COG2755">
    <property type="taxonomic scope" value="Bacteria"/>
</dbReference>
<dbReference type="AlphaFoldDB" id="H7EIM1"/>
<dbReference type="InterPro" id="IPR058953">
    <property type="entry name" value="PelX-like_N"/>
</dbReference>
<dbReference type="InterPro" id="IPR052052">
    <property type="entry name" value="Polysaccharide_Lyase_9"/>
</dbReference>
<protein>
    <submittedName>
        <fullName evidence="13">Fibronectin type III domain-containing protein</fullName>
    </submittedName>
</protein>
<comment type="similarity">
    <text evidence="8">Belongs to the polysaccharide lyase 9 family.</text>
</comment>
<dbReference type="PATRIC" id="fig|907348.3.peg.674"/>
<dbReference type="EMBL" id="AGRW01000037">
    <property type="protein sequence ID" value="EIC02549.1"/>
    <property type="molecule type" value="Genomic_DNA"/>
</dbReference>
<evidence type="ECO:0000256" key="7">
    <source>
        <dbReference type="ARBA" id="ARBA00023239"/>
    </source>
</evidence>
<dbReference type="OrthoDB" id="8660908at2"/>
<keyword evidence="14" id="KW-1185">Reference proteome</keyword>
<evidence type="ECO:0000256" key="8">
    <source>
        <dbReference type="ARBA" id="ARBA00038263"/>
    </source>
</evidence>
<dbReference type="InterPro" id="IPR011050">
    <property type="entry name" value="Pectin_lyase_fold/virulence"/>
</dbReference>
<dbReference type="PANTHER" id="PTHR40088">
    <property type="entry name" value="PECTATE LYASE (EUROFUNG)"/>
    <property type="match status" value="1"/>
</dbReference>
<keyword evidence="9" id="KW-1133">Transmembrane helix</keyword>
<comment type="caution">
    <text evidence="13">The sequence shown here is derived from an EMBL/GenBank/DDBJ whole genome shotgun (WGS) entry which is preliminary data.</text>
</comment>
<organism evidence="13 14">
    <name type="scientific">Treponema saccharophilum DSM 2985</name>
    <dbReference type="NCBI Taxonomy" id="907348"/>
    <lineage>
        <taxon>Bacteria</taxon>
        <taxon>Pseudomonadati</taxon>
        <taxon>Spirochaetota</taxon>
        <taxon>Spirochaetia</taxon>
        <taxon>Spirochaetales</taxon>
        <taxon>Treponemataceae</taxon>
        <taxon>Treponema</taxon>
    </lineage>
</organism>
<name>H7EIM1_9SPIR</name>
<sequence length="1042" mass="112802">MRKSFITLGMSVAMAFFAAHGISAQNRKSWADVPAPVITGVTQTGPNELTVNFSAVTGNDGADSGNVLMKSDTGASGKVAFGRTRKAEKTAPFEMKKSGRYTFAVSMERKGEQAKTGEPFAFDYKLPLGTPVVSLLNVGNSTVRVSWDSVPEADGYVVSYSIGGKKTSLEKTEKTEADVRLSAGDVAHFTVAATRGSESSESKAQKKTVRADAERIWTFTEFGTSTKNTRNTMEMLDSDDLRFRLNSCIVGKDGSIVEKGGKFESFFDGLSFYYTEIDPFKENWELTATVTVDYQNPMPDGQEGFGLIAMDKLGTDGEPMVVAYTNSAGIISKKFTTHVNGAKKEIKNGLGARFVTGLTDEVIQLGDAGISKLGKSEQMAFSYDQASDAIKTGDVYRITLKKDNTGYHAIYKREIASEDTVEEYIMYDPDNSKLTQLDKEKVYVGFAVARGVNATFSDISFSVTDPKKDPPAVEEPPVLVPLKTLIDCPTAWYDANYPFVFNANAKGTITITTTKGAVLVKDAPVEAEKDYKTTLKLPSAKGINDLLVTFDPEDGWQPEPKHVIAQYNRELKIYEKDYKSVTYGHSIITNTFAGKTLFVSAEGSAFGDGSREKPLDIRSAINYCKPGQEIVLLGDRIFMSEPIQIERGNDGTQSKRKVLRADDGKRTILDFQGAKMTVSAINLYGSWWDIKNIDITHTPDDVKGLQIAGHHNRILMVDAYENGDTGIQISGRSSEKFDKWPSYNLIYGCESFGNADPAQNNADGFAAKLTVGEGNVFRNCVSHHNVDDGWDLYAKVESGPIGATLLDNCITYANGTKLDGSGQGDGNGFKMGGDGINVPHVLRNSISWGNGVNGITCNSNPGLQLENVTSYGNGKYNIALYGKGKAQAYPRTFRTKGIISLDGGDSDDIAEVKEFNPEQISDSTYFNGTNASKSSITSAVFESVDVAKYKAGFNADKSFNRIPRSADGVFDLGSLFRKTASAPKDAGADYNSTKFSTNSYEGVSGNAGASSAGLPAKPMILVALVMLVCVAAIAIANKCRRK</sequence>
<dbReference type="Pfam" id="PF25849">
    <property type="entry name" value="PelX_N"/>
    <property type="match status" value="1"/>
</dbReference>
<keyword evidence="5 10" id="KW-0732">Signal</keyword>